<protein>
    <recommendedName>
        <fullName evidence="6">Na(+)/H(+) antiporter NhaA</fullName>
    </recommendedName>
    <alternativeName>
        <fullName evidence="6">Sodium/proton antiporter NhaA</fullName>
    </alternativeName>
</protein>
<feature type="transmembrane region" description="Helical" evidence="6">
    <location>
        <begin position="361"/>
        <end position="381"/>
    </location>
</feature>
<dbReference type="Pfam" id="PF06965">
    <property type="entry name" value="Na_H_antiport_1"/>
    <property type="match status" value="1"/>
</dbReference>
<dbReference type="PANTHER" id="PTHR30341:SF0">
    <property type="entry name" value="NA(+)_H(+) ANTIPORTER NHAA"/>
    <property type="match status" value="1"/>
</dbReference>
<feature type="transmembrane region" description="Helical" evidence="6">
    <location>
        <begin position="258"/>
        <end position="279"/>
    </location>
</feature>
<feature type="transmembrane region" description="Helical" evidence="6">
    <location>
        <begin position="218"/>
        <end position="246"/>
    </location>
</feature>
<keyword evidence="5 6" id="KW-0472">Membrane</keyword>
<dbReference type="NCBIfam" id="TIGR00773">
    <property type="entry name" value="NhaA"/>
    <property type="match status" value="1"/>
</dbReference>
<dbReference type="GO" id="GO:0006885">
    <property type="term" value="P:regulation of pH"/>
    <property type="evidence" value="ECO:0007669"/>
    <property type="project" value="UniProtKB-UniRule"/>
</dbReference>
<feature type="transmembrane region" description="Helical" evidence="6">
    <location>
        <begin position="21"/>
        <end position="43"/>
    </location>
</feature>
<dbReference type="AlphaFoldDB" id="A0A386HKK0"/>
<evidence type="ECO:0000256" key="4">
    <source>
        <dbReference type="ARBA" id="ARBA00022989"/>
    </source>
</evidence>
<feature type="transmembrane region" description="Helical" evidence="6">
    <location>
        <begin position="327"/>
        <end position="349"/>
    </location>
</feature>
<dbReference type="RefSeq" id="WP_119984425.1">
    <property type="nucleotide sequence ID" value="NZ_CP032489.1"/>
</dbReference>
<comment type="similarity">
    <text evidence="6">Belongs to the NhaA Na(+)/H(+) (TC 2.A.33) antiporter family.</text>
</comment>
<dbReference type="EMBL" id="CP032489">
    <property type="protein sequence ID" value="AYD46418.1"/>
    <property type="molecule type" value="Genomic_DNA"/>
</dbReference>
<accession>A0A386HKK0</accession>
<feature type="transmembrane region" description="Helical" evidence="6">
    <location>
        <begin position="130"/>
        <end position="153"/>
    </location>
</feature>
<gene>
    <name evidence="6 7" type="primary">nhaA</name>
    <name evidence="7" type="ORF">D6B99_01560</name>
</gene>
<organism evidence="7 8">
    <name type="scientific">Arachidicoccus soli</name>
    <dbReference type="NCBI Taxonomy" id="2341117"/>
    <lineage>
        <taxon>Bacteria</taxon>
        <taxon>Pseudomonadati</taxon>
        <taxon>Bacteroidota</taxon>
        <taxon>Chitinophagia</taxon>
        <taxon>Chitinophagales</taxon>
        <taxon>Chitinophagaceae</taxon>
        <taxon>Arachidicoccus</taxon>
    </lineage>
</organism>
<feature type="transmembrane region" description="Helical" evidence="6">
    <location>
        <begin position="103"/>
        <end position="124"/>
    </location>
</feature>
<dbReference type="Proteomes" id="UP000266118">
    <property type="component" value="Chromosome"/>
</dbReference>
<dbReference type="GO" id="GO:0015385">
    <property type="term" value="F:sodium:proton antiporter activity"/>
    <property type="evidence" value="ECO:0007669"/>
    <property type="project" value="UniProtKB-UniRule"/>
</dbReference>
<keyword evidence="6" id="KW-0915">Sodium</keyword>
<comment type="function">
    <text evidence="6">Na(+)/H(+) antiporter that extrudes sodium in exchange for external protons.</text>
</comment>
<keyword evidence="6" id="KW-0739">Sodium transport</keyword>
<comment type="catalytic activity">
    <reaction evidence="6">
        <text>Na(+)(in) + 2 H(+)(out) = Na(+)(out) + 2 H(+)(in)</text>
        <dbReference type="Rhea" id="RHEA:29251"/>
        <dbReference type="ChEBI" id="CHEBI:15378"/>
        <dbReference type="ChEBI" id="CHEBI:29101"/>
    </reaction>
</comment>
<feature type="transmembrane region" description="Helical" evidence="6">
    <location>
        <begin position="189"/>
        <end position="206"/>
    </location>
</feature>
<evidence type="ECO:0000256" key="5">
    <source>
        <dbReference type="ARBA" id="ARBA00023136"/>
    </source>
</evidence>
<evidence type="ECO:0000313" key="7">
    <source>
        <dbReference type="EMBL" id="AYD46418.1"/>
    </source>
</evidence>
<proteinExistence type="inferred from homology"/>
<dbReference type="Gene3D" id="1.20.1530.10">
    <property type="entry name" value="Na+/H+ antiporter like domain"/>
    <property type="match status" value="1"/>
</dbReference>
<evidence type="ECO:0000256" key="2">
    <source>
        <dbReference type="ARBA" id="ARBA00022475"/>
    </source>
</evidence>
<dbReference type="GO" id="GO:0005886">
    <property type="term" value="C:plasma membrane"/>
    <property type="evidence" value="ECO:0007669"/>
    <property type="project" value="UniProtKB-SubCell"/>
</dbReference>
<dbReference type="PANTHER" id="PTHR30341">
    <property type="entry name" value="SODIUM ION/PROTON ANTIPORTER NHAA-RELATED"/>
    <property type="match status" value="1"/>
</dbReference>
<keyword evidence="8" id="KW-1185">Reference proteome</keyword>
<keyword evidence="2 6" id="KW-1003">Cell membrane</keyword>
<name>A0A386HKK0_9BACT</name>
<dbReference type="OrthoDB" id="9808135at2"/>
<dbReference type="HAMAP" id="MF_01844">
    <property type="entry name" value="NhaA"/>
    <property type="match status" value="1"/>
</dbReference>
<dbReference type="InterPro" id="IPR004670">
    <property type="entry name" value="NhaA"/>
</dbReference>
<feature type="transmembrane region" description="Helical" evidence="6">
    <location>
        <begin position="291"/>
        <end position="315"/>
    </location>
</feature>
<reference evidence="7 8" key="1">
    <citation type="submission" date="2018-09" db="EMBL/GenBank/DDBJ databases">
        <title>Arachidicoccus sp. nov., a bacterium isolated from soil.</title>
        <authorList>
            <person name="Weon H.-Y."/>
            <person name="Kwon S.-W."/>
            <person name="Lee S.A."/>
        </authorList>
    </citation>
    <scope>NUCLEOTIDE SEQUENCE [LARGE SCALE GENOMIC DNA]</scope>
    <source>
        <strain evidence="7 8">KIS59-12</strain>
    </source>
</reference>
<evidence type="ECO:0000256" key="3">
    <source>
        <dbReference type="ARBA" id="ARBA00022692"/>
    </source>
</evidence>
<dbReference type="KEGG" id="ark:D6B99_01560"/>
<evidence type="ECO:0000256" key="6">
    <source>
        <dbReference type="HAMAP-Rule" id="MF_01844"/>
    </source>
</evidence>
<dbReference type="InterPro" id="IPR023171">
    <property type="entry name" value="Na/H_antiporter_dom_sf"/>
</dbReference>
<sequence>MTNLSIGKKIRYTLINFIQDSRSVGILLLLCTILSLILANNSFTTVAYRHFWELEIPLFESLHLPHGILHFINDGLMAVFFFMAGMEIKRELVGGELSSPQQALLPTIAAVSGVVVPTIIFLLFNKGTDFAHGWGIPTATDIAFSLGIAALLGKRVPMSLRVFLTALAIIDDLCAIFIIALFYGANVHGLWLLGVAIFILLIILLNKIKKPKLEFLRFLFGLALWFCMFHSGIHATVAGVIFAFLVPVELLNVYENKIHVFVNFFIIPIFALANTAILLKISLADFMQSTLSWGIILGLLIGKPLGILASCYFMVKRKWAVLPAGSSWHQFIGVAMLAGIGFTMSIFVSSLAFDDIGAQDIAKIAIILASFIAMLLGFVWLRMTSKTASES</sequence>
<keyword evidence="3 6" id="KW-0812">Transmembrane</keyword>
<keyword evidence="6" id="KW-0406">Ion transport</keyword>
<feature type="transmembrane region" description="Helical" evidence="6">
    <location>
        <begin position="160"/>
        <end position="183"/>
    </location>
</feature>
<comment type="subcellular location">
    <subcellularLocation>
        <location evidence="1">Cell inner membrane</location>
        <topology evidence="1">Multi-pass membrane protein</topology>
    </subcellularLocation>
    <subcellularLocation>
        <location evidence="6">Cell membrane</location>
        <topology evidence="6">Multi-pass membrane protein</topology>
    </subcellularLocation>
</comment>
<keyword evidence="6" id="KW-0050">Antiport</keyword>
<keyword evidence="6" id="KW-0813">Transport</keyword>
<keyword evidence="4 6" id="KW-1133">Transmembrane helix</keyword>
<evidence type="ECO:0000256" key="1">
    <source>
        <dbReference type="ARBA" id="ARBA00004429"/>
    </source>
</evidence>
<evidence type="ECO:0000313" key="8">
    <source>
        <dbReference type="Proteomes" id="UP000266118"/>
    </source>
</evidence>